<feature type="chain" id="PRO_5041925503" evidence="1">
    <location>
        <begin position="22"/>
        <end position="167"/>
    </location>
</feature>
<proteinExistence type="predicted"/>
<evidence type="ECO:0000256" key="1">
    <source>
        <dbReference type="SAM" id="SignalP"/>
    </source>
</evidence>
<gene>
    <name evidence="2" type="ORF">CHS0354_030022</name>
</gene>
<evidence type="ECO:0000313" key="2">
    <source>
        <dbReference type="EMBL" id="KAK3590368.1"/>
    </source>
</evidence>
<organism evidence="2 3">
    <name type="scientific">Potamilus streckersoni</name>
    <dbReference type="NCBI Taxonomy" id="2493646"/>
    <lineage>
        <taxon>Eukaryota</taxon>
        <taxon>Metazoa</taxon>
        <taxon>Spiralia</taxon>
        <taxon>Lophotrochozoa</taxon>
        <taxon>Mollusca</taxon>
        <taxon>Bivalvia</taxon>
        <taxon>Autobranchia</taxon>
        <taxon>Heteroconchia</taxon>
        <taxon>Palaeoheterodonta</taxon>
        <taxon>Unionida</taxon>
        <taxon>Unionoidea</taxon>
        <taxon>Unionidae</taxon>
        <taxon>Ambleminae</taxon>
        <taxon>Lampsilini</taxon>
        <taxon>Potamilus</taxon>
    </lineage>
</organism>
<accession>A0AAE0VTT3</accession>
<name>A0AAE0VTT3_9BIVA</name>
<keyword evidence="3" id="KW-1185">Reference proteome</keyword>
<reference evidence="2" key="2">
    <citation type="journal article" date="2021" name="Genome Biol. Evol.">
        <title>Developing a high-quality reference genome for a parasitic bivalve with doubly uniparental inheritance (Bivalvia: Unionida).</title>
        <authorList>
            <person name="Smith C.H."/>
        </authorList>
    </citation>
    <scope>NUCLEOTIDE SEQUENCE</scope>
    <source>
        <strain evidence="2">CHS0354</strain>
        <tissue evidence="2">Mantle</tissue>
    </source>
</reference>
<protein>
    <submittedName>
        <fullName evidence="2">Uncharacterized protein</fullName>
    </submittedName>
</protein>
<dbReference type="EMBL" id="JAEAOA010001792">
    <property type="protein sequence ID" value="KAK3590368.1"/>
    <property type="molecule type" value="Genomic_DNA"/>
</dbReference>
<reference evidence="2" key="1">
    <citation type="journal article" date="2021" name="Genome Biol. Evol.">
        <title>A High-Quality Reference Genome for a Parasitic Bivalve with Doubly Uniparental Inheritance (Bivalvia: Unionida).</title>
        <authorList>
            <person name="Smith C.H."/>
        </authorList>
    </citation>
    <scope>NUCLEOTIDE SEQUENCE</scope>
    <source>
        <strain evidence="2">CHS0354</strain>
    </source>
</reference>
<dbReference type="AlphaFoldDB" id="A0AAE0VTT3"/>
<dbReference type="Proteomes" id="UP001195483">
    <property type="component" value="Unassembled WGS sequence"/>
</dbReference>
<feature type="signal peptide" evidence="1">
    <location>
        <begin position="1"/>
        <end position="21"/>
    </location>
</feature>
<sequence length="167" mass="18364">MWIPCTELAILFFLMNNTADAEVNIPDITPTHNGDTVNLTCIISPFTLPAVWKNNDSGVHITTCLNTGTCSPSSEGVQYGFSATSSSITVMISSFNSTTDTFTWRCEHSGIVAVYRIMVATTRESTMQSTITRMAANTESTATQQRPCHLFLLLETVFLVLYSLFQS</sequence>
<comment type="caution">
    <text evidence="2">The sequence shown here is derived from an EMBL/GenBank/DDBJ whole genome shotgun (WGS) entry which is preliminary data.</text>
</comment>
<reference evidence="2" key="3">
    <citation type="submission" date="2023-05" db="EMBL/GenBank/DDBJ databases">
        <authorList>
            <person name="Smith C.H."/>
        </authorList>
    </citation>
    <scope>NUCLEOTIDE SEQUENCE</scope>
    <source>
        <strain evidence="2">CHS0354</strain>
        <tissue evidence="2">Mantle</tissue>
    </source>
</reference>
<evidence type="ECO:0000313" key="3">
    <source>
        <dbReference type="Proteomes" id="UP001195483"/>
    </source>
</evidence>
<keyword evidence="1" id="KW-0732">Signal</keyword>